<dbReference type="Proteomes" id="UP000007383">
    <property type="component" value="Chromosome"/>
</dbReference>
<keyword evidence="2 7" id="KW-0813">Transport</keyword>
<evidence type="ECO:0000256" key="2">
    <source>
        <dbReference type="ARBA" id="ARBA00022448"/>
    </source>
</evidence>
<accession>H9UK61</accession>
<dbReference type="GO" id="GO:0055085">
    <property type="term" value="P:transmembrane transport"/>
    <property type="evidence" value="ECO:0007669"/>
    <property type="project" value="InterPro"/>
</dbReference>
<dbReference type="AlphaFoldDB" id="H9UK61"/>
<dbReference type="RefSeq" id="WP_014455887.1">
    <property type="nucleotide sequence ID" value="NC_017098.1"/>
</dbReference>
<evidence type="ECO:0000313" key="9">
    <source>
        <dbReference type="EMBL" id="AFG37904.1"/>
    </source>
</evidence>
<feature type="transmembrane region" description="Helical" evidence="7">
    <location>
        <begin position="90"/>
        <end position="112"/>
    </location>
</feature>
<proteinExistence type="inferred from homology"/>
<feature type="transmembrane region" description="Helical" evidence="7">
    <location>
        <begin position="158"/>
        <end position="175"/>
    </location>
</feature>
<dbReference type="PANTHER" id="PTHR30151">
    <property type="entry name" value="ALKANE SULFONATE ABC TRANSPORTER-RELATED, MEMBRANE SUBUNIT"/>
    <property type="match status" value="1"/>
</dbReference>
<dbReference type="OrthoDB" id="9804353at2"/>
<dbReference type="SUPFAM" id="SSF161098">
    <property type="entry name" value="MetI-like"/>
    <property type="match status" value="1"/>
</dbReference>
<feature type="transmembrane region" description="Helical" evidence="7">
    <location>
        <begin position="118"/>
        <end position="137"/>
    </location>
</feature>
<dbReference type="PANTHER" id="PTHR30151:SF0">
    <property type="entry name" value="ABC TRANSPORTER PERMEASE PROTEIN MJ0413-RELATED"/>
    <property type="match status" value="1"/>
</dbReference>
<dbReference type="eggNOG" id="COG0600">
    <property type="taxonomic scope" value="Bacteria"/>
</dbReference>
<feature type="domain" description="ABC transmembrane type-1" evidence="8">
    <location>
        <begin position="52"/>
        <end position="233"/>
    </location>
</feature>
<keyword evidence="10" id="KW-1185">Reference proteome</keyword>
<dbReference type="CDD" id="cd06261">
    <property type="entry name" value="TM_PBP2"/>
    <property type="match status" value="1"/>
</dbReference>
<protein>
    <submittedName>
        <fullName evidence="9">ABC-type nitrate/sulfonate/bicarbonate transport system, permease component</fullName>
    </submittedName>
</protein>
<dbReference type="InterPro" id="IPR000515">
    <property type="entry name" value="MetI-like"/>
</dbReference>
<comment type="similarity">
    <text evidence="7">Belongs to the binding-protein-dependent transport system permease family.</text>
</comment>
<feature type="transmembrane region" description="Helical" evidence="7">
    <location>
        <begin position="181"/>
        <end position="202"/>
    </location>
</feature>
<feature type="transmembrane region" description="Helical" evidence="7">
    <location>
        <begin position="214"/>
        <end position="232"/>
    </location>
</feature>
<feature type="transmembrane region" description="Helical" evidence="7">
    <location>
        <begin position="56"/>
        <end position="78"/>
    </location>
</feature>
<dbReference type="GO" id="GO:0005886">
    <property type="term" value="C:plasma membrane"/>
    <property type="evidence" value="ECO:0007669"/>
    <property type="project" value="UniProtKB-SubCell"/>
</dbReference>
<evidence type="ECO:0000256" key="3">
    <source>
        <dbReference type="ARBA" id="ARBA00022475"/>
    </source>
</evidence>
<keyword evidence="6 7" id="KW-0472">Membrane</keyword>
<name>H9UK61_SPIAZ</name>
<dbReference type="InterPro" id="IPR035906">
    <property type="entry name" value="MetI-like_sf"/>
</dbReference>
<evidence type="ECO:0000256" key="6">
    <source>
        <dbReference type="ARBA" id="ARBA00023136"/>
    </source>
</evidence>
<keyword evidence="3" id="KW-1003">Cell membrane</keyword>
<dbReference type="HOGENOM" id="CLU_046113_1_3_12"/>
<evidence type="ECO:0000256" key="5">
    <source>
        <dbReference type="ARBA" id="ARBA00022989"/>
    </source>
</evidence>
<dbReference type="Pfam" id="PF00528">
    <property type="entry name" value="BPD_transp_1"/>
    <property type="match status" value="1"/>
</dbReference>
<sequence>MKQFRILHGVAVLTAVWYAAAVLIRSPIIPQPHLVALQTLQDLSRPATMLHLASSLYRILAGLALALTTGVPTGIAAARSRLFGRSITPLLYLLYPVPKIALLPVFMVLLGIGDAAKIALIAVIIFFPIAVAVRDGVQRISARYMELVRVLHLTQREILGRIILPGILPDIFSALRISLGISLSVLFFSENIATGYGLGFLIMNSWIMADYLGMYAGIVLLSSLGVMLYRLLDILQNKLMPWTSS</sequence>
<reference evidence="10" key="1">
    <citation type="journal article" date="2013" name="Stand. Genomic Sci.">
        <title>Complete genome sequence of the halophilic bacterium Spirochaeta africana type strain (Z-7692(T)) from the alkaline Lake Magadi in the East African Rift.</title>
        <authorList>
            <person name="Liolos K."/>
            <person name="Abt B."/>
            <person name="Scheuner C."/>
            <person name="Teshima H."/>
            <person name="Held B."/>
            <person name="Lapidus A."/>
            <person name="Nolan M."/>
            <person name="Lucas S."/>
            <person name="Deshpande S."/>
            <person name="Cheng J.F."/>
            <person name="Tapia R."/>
            <person name="Goodwin L.A."/>
            <person name="Pitluck S."/>
            <person name="Pagani I."/>
            <person name="Ivanova N."/>
            <person name="Mavromatis K."/>
            <person name="Mikhailova N."/>
            <person name="Huntemann M."/>
            <person name="Pati A."/>
            <person name="Chen A."/>
            <person name="Palaniappan K."/>
            <person name="Land M."/>
            <person name="Rohde M."/>
            <person name="Tindall B.J."/>
            <person name="Detter J.C."/>
            <person name="Goker M."/>
            <person name="Bristow J."/>
            <person name="Eisen J.A."/>
            <person name="Markowitz V."/>
            <person name="Hugenholtz P."/>
            <person name="Woyke T."/>
            <person name="Klenk H.P."/>
            <person name="Kyrpides N.C."/>
        </authorList>
    </citation>
    <scope>NUCLEOTIDE SEQUENCE</scope>
    <source>
        <strain evidence="10">ATCC 700263 / DSM 8902 / Z-7692</strain>
    </source>
</reference>
<dbReference type="Gene3D" id="1.10.3720.10">
    <property type="entry name" value="MetI-like"/>
    <property type="match status" value="1"/>
</dbReference>
<keyword evidence="5 7" id="KW-1133">Transmembrane helix</keyword>
<evidence type="ECO:0000256" key="4">
    <source>
        <dbReference type="ARBA" id="ARBA00022692"/>
    </source>
</evidence>
<evidence type="ECO:0000259" key="8">
    <source>
        <dbReference type="PROSITE" id="PS50928"/>
    </source>
</evidence>
<gene>
    <name evidence="9" type="ordered locus">Spiaf_1847</name>
</gene>
<organism evidence="9 10">
    <name type="scientific">Spirochaeta africana (strain ATCC 700263 / DSM 8902 / Z-7692)</name>
    <dbReference type="NCBI Taxonomy" id="889378"/>
    <lineage>
        <taxon>Bacteria</taxon>
        <taxon>Pseudomonadati</taxon>
        <taxon>Spirochaetota</taxon>
        <taxon>Spirochaetia</taxon>
        <taxon>Spirochaetales</taxon>
        <taxon>Spirochaetaceae</taxon>
        <taxon>Spirochaeta</taxon>
    </lineage>
</organism>
<evidence type="ECO:0000256" key="1">
    <source>
        <dbReference type="ARBA" id="ARBA00004651"/>
    </source>
</evidence>
<comment type="subcellular location">
    <subcellularLocation>
        <location evidence="1 7">Cell membrane</location>
        <topology evidence="1 7">Multi-pass membrane protein</topology>
    </subcellularLocation>
</comment>
<dbReference type="EMBL" id="CP003282">
    <property type="protein sequence ID" value="AFG37904.1"/>
    <property type="molecule type" value="Genomic_DNA"/>
</dbReference>
<dbReference type="STRING" id="889378.Spiaf_1847"/>
<dbReference type="PROSITE" id="PS50928">
    <property type="entry name" value="ABC_TM1"/>
    <property type="match status" value="1"/>
</dbReference>
<dbReference type="PATRIC" id="fig|889378.3.peg.1837"/>
<evidence type="ECO:0000313" key="10">
    <source>
        <dbReference type="Proteomes" id="UP000007383"/>
    </source>
</evidence>
<dbReference type="KEGG" id="sfc:Spiaf_1847"/>
<keyword evidence="4 7" id="KW-0812">Transmembrane</keyword>
<evidence type="ECO:0000256" key="7">
    <source>
        <dbReference type="RuleBase" id="RU363032"/>
    </source>
</evidence>